<protein>
    <submittedName>
        <fullName evidence="3">Uncharacterized protein</fullName>
    </submittedName>
</protein>
<evidence type="ECO:0000256" key="1">
    <source>
        <dbReference type="SAM" id="MobiDB-lite"/>
    </source>
</evidence>
<proteinExistence type="predicted"/>
<organism evidence="3 4">
    <name type="scientific">Streblomastix strix</name>
    <dbReference type="NCBI Taxonomy" id="222440"/>
    <lineage>
        <taxon>Eukaryota</taxon>
        <taxon>Metamonada</taxon>
        <taxon>Preaxostyla</taxon>
        <taxon>Oxymonadida</taxon>
        <taxon>Streblomastigidae</taxon>
        <taxon>Streblomastix</taxon>
    </lineage>
</organism>
<keyword evidence="2" id="KW-0472">Membrane</keyword>
<dbReference type="Proteomes" id="UP000324800">
    <property type="component" value="Unassembled WGS sequence"/>
</dbReference>
<evidence type="ECO:0000313" key="4">
    <source>
        <dbReference type="Proteomes" id="UP000324800"/>
    </source>
</evidence>
<name>A0A5J4VZ30_9EUKA</name>
<accession>A0A5J4VZ30</accession>
<comment type="caution">
    <text evidence="3">The sequence shown here is derived from an EMBL/GenBank/DDBJ whole genome shotgun (WGS) entry which is preliminary data.</text>
</comment>
<keyword evidence="2" id="KW-1133">Transmembrane helix</keyword>
<evidence type="ECO:0000256" key="2">
    <source>
        <dbReference type="SAM" id="Phobius"/>
    </source>
</evidence>
<keyword evidence="2" id="KW-0812">Transmembrane</keyword>
<evidence type="ECO:0000313" key="3">
    <source>
        <dbReference type="EMBL" id="KAA6387808.1"/>
    </source>
</evidence>
<dbReference type="AlphaFoldDB" id="A0A5J4VZ30"/>
<dbReference type="EMBL" id="SNRW01004231">
    <property type="protein sequence ID" value="KAA6387808.1"/>
    <property type="molecule type" value="Genomic_DNA"/>
</dbReference>
<feature type="region of interest" description="Disordered" evidence="1">
    <location>
        <begin position="131"/>
        <end position="165"/>
    </location>
</feature>
<sequence>MKKRRNPKSYYQHSTKNIRTKTVLLSSIYLRTIAKHQYPDLRIQTSQKNYGINLMGTYARALSPFGSYILGLLIVSDGLAGFINIHPQIYQSIPEAVIGLIIFSAEQIIQLGTESKDQEQLMNELERIVADGTNDSGDDEQSERATEPKQFINGNDGLRQNDSGSQLQATVNGEANSEINITKISANTPPHNVNGSDGLGVNSCGTLLQAAINESGHLIHQAIDNTGKKYNNEQANDNRTE</sequence>
<gene>
    <name evidence="3" type="ORF">EZS28_016666</name>
</gene>
<reference evidence="3 4" key="1">
    <citation type="submission" date="2019-03" db="EMBL/GenBank/DDBJ databases">
        <title>Single cell metagenomics reveals metabolic interactions within the superorganism composed of flagellate Streblomastix strix and complex community of Bacteroidetes bacteria on its surface.</title>
        <authorList>
            <person name="Treitli S.C."/>
            <person name="Kolisko M."/>
            <person name="Husnik F."/>
            <person name="Keeling P."/>
            <person name="Hampl V."/>
        </authorList>
    </citation>
    <scope>NUCLEOTIDE SEQUENCE [LARGE SCALE GENOMIC DNA]</scope>
    <source>
        <strain evidence="3">ST1C</strain>
    </source>
</reference>
<feature type="transmembrane region" description="Helical" evidence="2">
    <location>
        <begin position="65"/>
        <end position="85"/>
    </location>
</feature>